<dbReference type="PANTHER" id="PTHR35525">
    <property type="entry name" value="BLL6575 PROTEIN"/>
    <property type="match status" value="1"/>
</dbReference>
<organism evidence="2 3">
    <name type="scientific">Thermomonospora echinospora</name>
    <dbReference type="NCBI Taxonomy" id="1992"/>
    <lineage>
        <taxon>Bacteria</taxon>
        <taxon>Bacillati</taxon>
        <taxon>Actinomycetota</taxon>
        <taxon>Actinomycetes</taxon>
        <taxon>Streptosporangiales</taxon>
        <taxon>Thermomonosporaceae</taxon>
        <taxon>Thermomonospora</taxon>
    </lineage>
</organism>
<reference evidence="3" key="1">
    <citation type="submission" date="2016-10" db="EMBL/GenBank/DDBJ databases">
        <authorList>
            <person name="Varghese N."/>
            <person name="Submissions S."/>
        </authorList>
    </citation>
    <scope>NUCLEOTIDE SEQUENCE [LARGE SCALE GENOMIC DNA]</scope>
    <source>
        <strain evidence="3">DSM 43163</strain>
    </source>
</reference>
<dbReference type="EMBL" id="FNVO01000037">
    <property type="protein sequence ID" value="SEG93062.1"/>
    <property type="molecule type" value="Genomic_DNA"/>
</dbReference>
<dbReference type="InterPro" id="IPR021005">
    <property type="entry name" value="Znf_CGNR"/>
</dbReference>
<dbReference type="PANTHER" id="PTHR35525:SF3">
    <property type="entry name" value="BLL6575 PROTEIN"/>
    <property type="match status" value="1"/>
</dbReference>
<evidence type="ECO:0000313" key="2">
    <source>
        <dbReference type="EMBL" id="SEG93062.1"/>
    </source>
</evidence>
<accession>A0A1H6E5U6</accession>
<name>A0A1H6E5U6_9ACTN</name>
<dbReference type="AlphaFoldDB" id="A0A1H6E5U6"/>
<proteinExistence type="predicted"/>
<evidence type="ECO:0000313" key="3">
    <source>
        <dbReference type="Proteomes" id="UP000236723"/>
    </source>
</evidence>
<dbReference type="Proteomes" id="UP000236723">
    <property type="component" value="Unassembled WGS sequence"/>
</dbReference>
<dbReference type="InterPro" id="IPR023286">
    <property type="entry name" value="ABATE_dom_sf"/>
</dbReference>
<protein>
    <submittedName>
        <fullName evidence="2">Conserved protein containing a Zn-ribbon-like motif, possibly RNA-binding</fullName>
    </submittedName>
</protein>
<gene>
    <name evidence="2" type="ORF">SAMN04489712_1371</name>
</gene>
<dbReference type="Pfam" id="PF11706">
    <property type="entry name" value="zf-CGNR"/>
    <property type="match status" value="1"/>
</dbReference>
<dbReference type="SUPFAM" id="SSF160904">
    <property type="entry name" value="Jann2411-like"/>
    <property type="match status" value="1"/>
</dbReference>
<dbReference type="Pfam" id="PF07336">
    <property type="entry name" value="ABATE"/>
    <property type="match status" value="1"/>
</dbReference>
<evidence type="ECO:0000259" key="1">
    <source>
        <dbReference type="Pfam" id="PF11706"/>
    </source>
</evidence>
<sequence>MVFVDPDSLESGGAPTLGEPLAVEFGNTRYAVRGNPQEGLAKPEHLAAWLRDYAGAFVPGAADAAVTALAPDDLGRFLRLRDVVRDCTRAIVNGHHPSAALIDELNAASALAPAWPRLEPSGDDLTVTAMTSANPVDAVLGTIARSAIEIFGGPNRTALRACGGPGCILFFVKNHPRREWCSPGCGNRARVARHYDRHRTTRSR</sequence>
<dbReference type="Gene3D" id="1.10.3300.10">
    <property type="entry name" value="Jann2411-like domain"/>
    <property type="match status" value="1"/>
</dbReference>
<feature type="domain" description="Zinc finger CGNR" evidence="1">
    <location>
        <begin position="159"/>
        <end position="198"/>
    </location>
</feature>
<dbReference type="InterPro" id="IPR010852">
    <property type="entry name" value="ABATE"/>
</dbReference>
<keyword evidence="3" id="KW-1185">Reference proteome</keyword>